<dbReference type="GO" id="GO:0003677">
    <property type="term" value="F:DNA binding"/>
    <property type="evidence" value="ECO:0007669"/>
    <property type="project" value="UniProtKB-KW"/>
</dbReference>
<dbReference type="SMART" id="SM00419">
    <property type="entry name" value="HTH_CRP"/>
    <property type="match status" value="1"/>
</dbReference>
<dbReference type="SMART" id="SM00100">
    <property type="entry name" value="cNMP"/>
    <property type="match status" value="1"/>
</dbReference>
<dbReference type="PROSITE" id="PS51063">
    <property type="entry name" value="HTH_CRP_2"/>
    <property type="match status" value="1"/>
</dbReference>
<keyword evidence="7" id="KW-1185">Reference proteome</keyword>
<dbReference type="EMBL" id="JACHIN010000005">
    <property type="protein sequence ID" value="MBB5078943.1"/>
    <property type="molecule type" value="Genomic_DNA"/>
</dbReference>
<dbReference type="InterPro" id="IPR018490">
    <property type="entry name" value="cNMP-bd_dom_sf"/>
</dbReference>
<dbReference type="Gene3D" id="2.60.120.10">
    <property type="entry name" value="Jelly Rolls"/>
    <property type="match status" value="1"/>
</dbReference>
<comment type="caution">
    <text evidence="6">The sequence shown here is derived from an EMBL/GenBank/DDBJ whole genome shotgun (WGS) entry which is preliminary data.</text>
</comment>
<dbReference type="Proteomes" id="UP000568380">
    <property type="component" value="Unassembled WGS sequence"/>
</dbReference>
<reference evidence="6 7" key="1">
    <citation type="submission" date="2020-08" db="EMBL/GenBank/DDBJ databases">
        <title>Genomic Encyclopedia of Type Strains, Phase IV (KMG-IV): sequencing the most valuable type-strain genomes for metagenomic binning, comparative biology and taxonomic classification.</title>
        <authorList>
            <person name="Goeker M."/>
        </authorList>
    </citation>
    <scope>NUCLEOTIDE SEQUENCE [LARGE SCALE GENOMIC DNA]</scope>
    <source>
        <strain evidence="6 7">DSM 45385</strain>
    </source>
</reference>
<protein>
    <submittedName>
        <fullName evidence="6">CRP/FNR family transcriptional regulator</fullName>
    </submittedName>
</protein>
<evidence type="ECO:0000313" key="7">
    <source>
        <dbReference type="Proteomes" id="UP000568380"/>
    </source>
</evidence>
<evidence type="ECO:0000313" key="6">
    <source>
        <dbReference type="EMBL" id="MBB5078943.1"/>
    </source>
</evidence>
<dbReference type="GO" id="GO:0003700">
    <property type="term" value="F:DNA-binding transcription factor activity"/>
    <property type="evidence" value="ECO:0007669"/>
    <property type="project" value="TreeGrafter"/>
</dbReference>
<gene>
    <name evidence="6" type="ORF">HNR40_004429</name>
</gene>
<dbReference type="RefSeq" id="WP_184964075.1">
    <property type="nucleotide sequence ID" value="NZ_JACHIN010000005.1"/>
</dbReference>
<dbReference type="InterPro" id="IPR036390">
    <property type="entry name" value="WH_DNA-bd_sf"/>
</dbReference>
<dbReference type="SUPFAM" id="SSF46785">
    <property type="entry name" value="Winged helix' DNA-binding domain"/>
    <property type="match status" value="1"/>
</dbReference>
<feature type="domain" description="Cyclic nucleotide-binding" evidence="4">
    <location>
        <begin position="7"/>
        <end position="127"/>
    </location>
</feature>
<name>A0A7W8A3N1_9ACTN</name>
<dbReference type="Gene3D" id="1.10.10.10">
    <property type="entry name" value="Winged helix-like DNA-binding domain superfamily/Winged helix DNA-binding domain"/>
    <property type="match status" value="1"/>
</dbReference>
<evidence type="ECO:0000256" key="2">
    <source>
        <dbReference type="ARBA" id="ARBA00023125"/>
    </source>
</evidence>
<proteinExistence type="predicted"/>
<feature type="domain" description="HTH crp-type" evidence="5">
    <location>
        <begin position="141"/>
        <end position="214"/>
    </location>
</feature>
<dbReference type="InterPro" id="IPR036388">
    <property type="entry name" value="WH-like_DNA-bd_sf"/>
</dbReference>
<dbReference type="SUPFAM" id="SSF51206">
    <property type="entry name" value="cAMP-binding domain-like"/>
    <property type="match status" value="1"/>
</dbReference>
<dbReference type="Pfam" id="PF13545">
    <property type="entry name" value="HTH_Crp_2"/>
    <property type="match status" value="1"/>
</dbReference>
<evidence type="ECO:0000259" key="4">
    <source>
        <dbReference type="PROSITE" id="PS50042"/>
    </source>
</evidence>
<organism evidence="6 7">
    <name type="scientific">Nonomuraea endophytica</name>
    <dbReference type="NCBI Taxonomy" id="714136"/>
    <lineage>
        <taxon>Bacteria</taxon>
        <taxon>Bacillati</taxon>
        <taxon>Actinomycetota</taxon>
        <taxon>Actinomycetes</taxon>
        <taxon>Streptosporangiales</taxon>
        <taxon>Streptosporangiaceae</taxon>
        <taxon>Nonomuraea</taxon>
    </lineage>
</organism>
<dbReference type="PANTHER" id="PTHR24567:SF74">
    <property type="entry name" value="HTH-TYPE TRANSCRIPTIONAL REGULATOR ARCR"/>
    <property type="match status" value="1"/>
</dbReference>
<evidence type="ECO:0000256" key="3">
    <source>
        <dbReference type="ARBA" id="ARBA00023163"/>
    </source>
</evidence>
<dbReference type="InterPro" id="IPR000595">
    <property type="entry name" value="cNMP-bd_dom"/>
</dbReference>
<dbReference type="InterPro" id="IPR012318">
    <property type="entry name" value="HTH_CRP"/>
</dbReference>
<evidence type="ECO:0000259" key="5">
    <source>
        <dbReference type="PROSITE" id="PS51063"/>
    </source>
</evidence>
<evidence type="ECO:0000256" key="1">
    <source>
        <dbReference type="ARBA" id="ARBA00023015"/>
    </source>
</evidence>
<dbReference type="Pfam" id="PF00027">
    <property type="entry name" value="cNMP_binding"/>
    <property type="match status" value="1"/>
</dbReference>
<dbReference type="AlphaFoldDB" id="A0A7W8A3N1"/>
<accession>A0A7W8A3N1</accession>
<dbReference type="PANTHER" id="PTHR24567">
    <property type="entry name" value="CRP FAMILY TRANSCRIPTIONAL REGULATORY PROTEIN"/>
    <property type="match status" value="1"/>
</dbReference>
<dbReference type="CDD" id="cd00038">
    <property type="entry name" value="CAP_ED"/>
    <property type="match status" value="1"/>
</dbReference>
<keyword evidence="3" id="KW-0804">Transcription</keyword>
<keyword evidence="2" id="KW-0238">DNA-binding</keyword>
<keyword evidence="1" id="KW-0805">Transcription regulation</keyword>
<dbReference type="InterPro" id="IPR014710">
    <property type="entry name" value="RmlC-like_jellyroll"/>
</dbReference>
<dbReference type="PROSITE" id="PS50042">
    <property type="entry name" value="CNMP_BINDING_3"/>
    <property type="match status" value="1"/>
</dbReference>
<dbReference type="InterPro" id="IPR050397">
    <property type="entry name" value="Env_Response_Regulators"/>
</dbReference>
<dbReference type="GO" id="GO:0005829">
    <property type="term" value="C:cytosol"/>
    <property type="evidence" value="ECO:0007669"/>
    <property type="project" value="TreeGrafter"/>
</dbReference>
<sequence>MNGGIPLLDGLAEEVVADFLSLAEHAAFPRGARLFTEGEPGDCVLVLLSGKVKATRPSPEGGEILLNMAGPGELLGELRLFDTAPRQATATAVQETTAYRAPVKEMSDWIDRHPEAARRVMGLLAARIRRMNDRIEDAAGVDVATRVARVLVEQGARFARRTSVGLRLTLDLSQDDLAHHVRASRERVNQILVDFTRRGWITRDGGDLLILDAPQLTRRARHRSRRPSLP</sequence>